<accession>A0ACC0KAC5</accession>
<protein>
    <submittedName>
        <fullName evidence="1">Uncharacterized protein</fullName>
    </submittedName>
</protein>
<keyword evidence="2" id="KW-1185">Reference proteome</keyword>
<dbReference type="Proteomes" id="UP001064048">
    <property type="component" value="Chromosome 28"/>
</dbReference>
<sequence length="894" mass="99991">MSFIKKLKDWGVARERQPELTRSQYSLVSCTDLTAGALQLWLGLPEEVKYDPALAPFRQFYEKENGKLESLPLKQRKNSVPKSKRLPSVNSAPHLNNADARQNGVSADQNGGTVMHFAGPHQFKAGVEGDSHNQFHNVHRKPTKWDQAKSYTKITLLVGCWVFFTVIFFMFNEKETVVRNSVLVPGVTKDYTLNIPKDKLSLLVELSGPFLSDIEERKLNHTEMVSRSKVKLWLERWALKAEGDNQITESDVLERENLTTPVSFMLLDPDDIDFSIAEQRSAIFQHDSNLNSTAVYVIRMRSDAPMAVPLSMSYTDGPIDETLGVTYACLLLVLLYALIIFEVINRTLAAIVVSTLSLSVLALLGARPSLPELISWLDVETLLLLLSMMLLVAIMAETGMFDFLAVFTFEVTKGKMWPLINVLCAITAVLSTFLDNVTTVLLITPITIKLCEVMEMHPIPVLTAMVLYSNIGGTATPVGDPPNVIIASNKIVRESGINFANFTLHMTLGILLVCIQTYIQLRFIYRDVKKLRQSEPSEIKDLRRQLAVWRRAADSLPHMSKDEIVVKVHASWRGCTSWRSLRGGCRYNPIRAVRAARTIVQQAATRSVKASASADLALDLLLLEHLNFQERLERKVQKITTQLHVILKESKKRACPKDTFQRTLSELKDKYKIRDKKLLIKSCVAVGFVVVMFFLHAFPEFSRVSLGWTALLGAILLLLLADREDLESILHRVEWSTLLFFAALFVLMEALSKLGLINYIGGLTEALIMKVDEGQRLAVALLLILWISGMTSAFVDNIPLTTMMVRVVTTLGSNPDLNLPLHPLIWALSLGACLGGNGTLIGASANVVCAGVAEQHGYKITFMEFFRVGFPIMLGHLIVASGYLLLCHCLFQWH</sequence>
<evidence type="ECO:0000313" key="2">
    <source>
        <dbReference type="Proteomes" id="UP001064048"/>
    </source>
</evidence>
<gene>
    <name evidence="1" type="ORF">MSG28_015420</name>
</gene>
<evidence type="ECO:0000313" key="1">
    <source>
        <dbReference type="EMBL" id="KAI8433379.1"/>
    </source>
</evidence>
<name>A0ACC0KAC5_CHOFU</name>
<organism evidence="1 2">
    <name type="scientific">Choristoneura fumiferana</name>
    <name type="common">Spruce budworm moth</name>
    <name type="synonym">Archips fumiferana</name>
    <dbReference type="NCBI Taxonomy" id="7141"/>
    <lineage>
        <taxon>Eukaryota</taxon>
        <taxon>Metazoa</taxon>
        <taxon>Ecdysozoa</taxon>
        <taxon>Arthropoda</taxon>
        <taxon>Hexapoda</taxon>
        <taxon>Insecta</taxon>
        <taxon>Pterygota</taxon>
        <taxon>Neoptera</taxon>
        <taxon>Endopterygota</taxon>
        <taxon>Lepidoptera</taxon>
        <taxon>Glossata</taxon>
        <taxon>Ditrysia</taxon>
        <taxon>Tortricoidea</taxon>
        <taxon>Tortricidae</taxon>
        <taxon>Tortricinae</taxon>
        <taxon>Choristoneura</taxon>
    </lineage>
</organism>
<dbReference type="EMBL" id="CM046128">
    <property type="protein sequence ID" value="KAI8433379.1"/>
    <property type="molecule type" value="Genomic_DNA"/>
</dbReference>
<reference evidence="1 2" key="1">
    <citation type="journal article" date="2022" name="Genome Biol. Evol.">
        <title>The Spruce Budworm Genome: Reconstructing the Evolutionary History of Antifreeze Proteins.</title>
        <authorList>
            <person name="Beliveau C."/>
            <person name="Gagne P."/>
            <person name="Picq S."/>
            <person name="Vernygora O."/>
            <person name="Keeling C.I."/>
            <person name="Pinkney K."/>
            <person name="Doucet D."/>
            <person name="Wen F."/>
            <person name="Johnston J.S."/>
            <person name="Maaroufi H."/>
            <person name="Boyle B."/>
            <person name="Laroche J."/>
            <person name="Dewar K."/>
            <person name="Juretic N."/>
            <person name="Blackburn G."/>
            <person name="Nisole A."/>
            <person name="Brunet B."/>
            <person name="Brandao M."/>
            <person name="Lumley L."/>
            <person name="Duan J."/>
            <person name="Quan G."/>
            <person name="Lucarotti C.J."/>
            <person name="Roe A.D."/>
            <person name="Sperling F.A.H."/>
            <person name="Levesque R.C."/>
            <person name="Cusson M."/>
        </authorList>
    </citation>
    <scope>NUCLEOTIDE SEQUENCE [LARGE SCALE GENOMIC DNA]</scope>
    <source>
        <strain evidence="1">Glfc:IPQL:Cfum</strain>
    </source>
</reference>
<proteinExistence type="predicted"/>
<comment type="caution">
    <text evidence="1">The sequence shown here is derived from an EMBL/GenBank/DDBJ whole genome shotgun (WGS) entry which is preliminary data.</text>
</comment>